<comment type="subunit">
    <text evidence="1">Self-associates. Interacts with SigE. Interacts with SpoIIR.</text>
</comment>
<evidence type="ECO:0000256" key="1">
    <source>
        <dbReference type="PIRNR" id="PIRNR018571"/>
    </source>
</evidence>
<dbReference type="GO" id="GO:0005886">
    <property type="term" value="C:plasma membrane"/>
    <property type="evidence" value="ECO:0007669"/>
    <property type="project" value="UniProtKB-SubCell"/>
</dbReference>
<proteinExistence type="inferred from homology"/>
<dbReference type="GO" id="GO:0030436">
    <property type="term" value="P:asexual sporulation"/>
    <property type="evidence" value="ECO:0007669"/>
    <property type="project" value="InterPro"/>
</dbReference>
<comment type="caution">
    <text evidence="4">The sequence shown here is derived from an EMBL/GenBank/DDBJ whole genome shotgun (WGS) entry which is preliminary data.</text>
</comment>
<reference evidence="4 5" key="1">
    <citation type="submission" date="2017-01" db="EMBL/GenBank/DDBJ databases">
        <title>Genome analysis of Paenibacillus selenitrireducens ES3-24.</title>
        <authorList>
            <person name="Xu D."/>
            <person name="Yao R."/>
            <person name="Zheng S."/>
        </authorList>
    </citation>
    <scope>NUCLEOTIDE SEQUENCE [LARGE SCALE GENOMIC DNA]</scope>
    <source>
        <strain evidence="4 5">ES3-24</strain>
    </source>
</reference>
<keyword evidence="3" id="KW-1133">Transmembrane helix</keyword>
<keyword evidence="5" id="KW-1185">Reference proteome</keyword>
<feature type="active site" evidence="2">
    <location>
        <position position="185"/>
    </location>
</feature>
<keyword evidence="1 3" id="KW-0472">Membrane</keyword>
<name>A0A1T2XFV7_9BACL</name>
<organism evidence="4 5">
    <name type="scientific">Paenibacillus selenitireducens</name>
    <dbReference type="NCBI Taxonomy" id="1324314"/>
    <lineage>
        <taxon>Bacteria</taxon>
        <taxon>Bacillati</taxon>
        <taxon>Bacillota</taxon>
        <taxon>Bacilli</taxon>
        <taxon>Bacillales</taxon>
        <taxon>Paenibacillaceae</taxon>
        <taxon>Paenibacillus</taxon>
    </lineage>
</organism>
<dbReference type="GO" id="GO:0006508">
    <property type="term" value="P:proteolysis"/>
    <property type="evidence" value="ECO:0007669"/>
    <property type="project" value="UniProtKB-KW"/>
</dbReference>
<gene>
    <name evidence="4" type="ORF">BVG16_11385</name>
</gene>
<keyword evidence="1" id="KW-0749">Sporulation</keyword>
<feature type="transmembrane region" description="Helical" evidence="3">
    <location>
        <begin position="33"/>
        <end position="55"/>
    </location>
</feature>
<keyword evidence="1" id="KW-0645">Protease</keyword>
<keyword evidence="3" id="KW-0812">Transmembrane</keyword>
<dbReference type="Proteomes" id="UP000190188">
    <property type="component" value="Unassembled WGS sequence"/>
</dbReference>
<comment type="subcellular location">
    <subcellularLocation>
        <location evidence="1">Cell membrane</location>
    </subcellularLocation>
</comment>
<feature type="transmembrane region" description="Helical" evidence="3">
    <location>
        <begin position="88"/>
        <end position="109"/>
    </location>
</feature>
<dbReference type="GO" id="GO:0004190">
    <property type="term" value="F:aspartic-type endopeptidase activity"/>
    <property type="evidence" value="ECO:0007669"/>
    <property type="project" value="UniProtKB-KW"/>
</dbReference>
<comment type="similarity">
    <text evidence="1">Belongs to the peptidase U4 family.</text>
</comment>
<evidence type="ECO:0000313" key="4">
    <source>
        <dbReference type="EMBL" id="OPA78771.1"/>
    </source>
</evidence>
<dbReference type="InterPro" id="IPR005081">
    <property type="entry name" value="SpoIIGA"/>
</dbReference>
<sequence length="306" mass="34699">MVVYIDLIFLMNLLIDAALLWTTAWMRKLKPRIWRLIVAAVLGACYVVMMFAPALSFMFTFLIKFAISFVMLWIAFGFISLQNYLRNMAAFYVINFVAAGGILGAHYLLQNSGDVLNGIWFSHSGGFRFDLKVGFWLVVLGFIVTVLLYKTVIRSRANKETMTQFLAQVHVWIDQEQSSCIGLIDTGNQLTDPLTRTPVIVMEASLWQHVLPEGWAQRLRTMETDQLIMEMQESSIPWQDRLRMVPFRGVNRGATQWMLAIKPDKVAITHEGTTTECTKVLIGLDGGTLSSDGSYRAILHPTLLQH</sequence>
<dbReference type="AlphaFoldDB" id="A0A1T2XFV7"/>
<feature type="transmembrane region" description="Helical" evidence="3">
    <location>
        <begin position="6"/>
        <end position="26"/>
    </location>
</feature>
<dbReference type="PIRSF" id="PIRSF018571">
    <property type="entry name" value="SpoIIGA"/>
    <property type="match status" value="1"/>
</dbReference>
<dbReference type="Pfam" id="PF03419">
    <property type="entry name" value="Peptidase_U4"/>
    <property type="match status" value="1"/>
</dbReference>
<protein>
    <recommendedName>
        <fullName evidence="1">Sporulation sigma-E factor-processing peptidase</fullName>
        <ecNumber evidence="1">3.4.23.-</ecNumber>
    </recommendedName>
    <alternativeName>
        <fullName evidence="1">Membrane-associated aspartic protease</fullName>
    </alternativeName>
    <alternativeName>
        <fullName evidence="1">Stage II sporulation protein GA</fullName>
    </alternativeName>
</protein>
<dbReference type="NCBIfam" id="TIGR02854">
    <property type="entry name" value="spore_II_GA"/>
    <property type="match status" value="1"/>
</dbReference>
<keyword evidence="1" id="KW-0064">Aspartyl protease</keyword>
<accession>A0A1T2XFV7</accession>
<feature type="transmembrane region" description="Helical" evidence="3">
    <location>
        <begin position="129"/>
        <end position="149"/>
    </location>
</feature>
<evidence type="ECO:0000256" key="3">
    <source>
        <dbReference type="SAM" id="Phobius"/>
    </source>
</evidence>
<evidence type="ECO:0000256" key="2">
    <source>
        <dbReference type="PIRSR" id="PIRSR018571-1"/>
    </source>
</evidence>
<evidence type="ECO:0000313" key="5">
    <source>
        <dbReference type="Proteomes" id="UP000190188"/>
    </source>
</evidence>
<feature type="transmembrane region" description="Helical" evidence="3">
    <location>
        <begin position="61"/>
        <end position="81"/>
    </location>
</feature>
<keyword evidence="1" id="KW-0378">Hydrolase</keyword>
<dbReference type="GO" id="GO:0030435">
    <property type="term" value="P:sporulation resulting in formation of a cellular spore"/>
    <property type="evidence" value="ECO:0007669"/>
    <property type="project" value="UniProtKB-KW"/>
</dbReference>
<keyword evidence="1" id="KW-1003">Cell membrane</keyword>
<comment type="function">
    <text evidence="1">Probable aspartic protease that is responsible for the proteolytic cleavage of the RNA polymerase sigma E factor (SigE/spoIIGB) to yield the active peptide in the mother cell during sporulation. Responds to a signal from the forespore that is triggered by the extracellular signal protein SpoIIR.</text>
</comment>
<dbReference type="EC" id="3.4.23.-" evidence="1"/>
<dbReference type="STRING" id="1324314.BVG16_11385"/>
<dbReference type="EMBL" id="MSZX01000004">
    <property type="protein sequence ID" value="OPA78771.1"/>
    <property type="molecule type" value="Genomic_DNA"/>
</dbReference>